<name>A0A073B0H3_9PSEU</name>
<dbReference type="Gene3D" id="1.10.630.10">
    <property type="entry name" value="Cytochrome P450"/>
    <property type="match status" value="1"/>
</dbReference>
<protein>
    <submittedName>
        <fullName evidence="10">Cytochrome P450</fullName>
    </submittedName>
</protein>
<keyword evidence="6 8" id="KW-0408">Iron</keyword>
<dbReference type="AlphaFoldDB" id="A0A073B0H3"/>
<keyword evidence="4 8" id="KW-0479">Metal-binding</keyword>
<dbReference type="SUPFAM" id="SSF48264">
    <property type="entry name" value="Cytochrome P450"/>
    <property type="match status" value="1"/>
</dbReference>
<dbReference type="STRING" id="28042.GU90_03480"/>
<comment type="similarity">
    <text evidence="2 9">Belongs to the cytochrome P450 family.</text>
</comment>
<evidence type="ECO:0000256" key="5">
    <source>
        <dbReference type="ARBA" id="ARBA00023002"/>
    </source>
</evidence>
<dbReference type="CDD" id="cd11045">
    <property type="entry name" value="CYP136-like"/>
    <property type="match status" value="1"/>
</dbReference>
<dbReference type="GO" id="GO:0016705">
    <property type="term" value="F:oxidoreductase activity, acting on paired donors, with incorporation or reduction of molecular oxygen"/>
    <property type="evidence" value="ECO:0007669"/>
    <property type="project" value="InterPro"/>
</dbReference>
<evidence type="ECO:0000256" key="2">
    <source>
        <dbReference type="ARBA" id="ARBA00010617"/>
    </source>
</evidence>
<dbReference type="GO" id="GO:0020037">
    <property type="term" value="F:heme binding"/>
    <property type="evidence" value="ECO:0007669"/>
    <property type="project" value="InterPro"/>
</dbReference>
<comment type="cofactor">
    <cofactor evidence="1 8">
        <name>heme</name>
        <dbReference type="ChEBI" id="CHEBI:30413"/>
    </cofactor>
</comment>
<keyword evidence="3 8" id="KW-0349">Heme</keyword>
<dbReference type="OrthoDB" id="5290182at2"/>
<dbReference type="RefSeq" id="WP_029721352.1">
    <property type="nucleotide sequence ID" value="NZ_JAJUIW010000011.1"/>
</dbReference>
<dbReference type="Proteomes" id="UP000031419">
    <property type="component" value="Unassembled WGS sequence"/>
</dbReference>
<dbReference type="Pfam" id="PF00067">
    <property type="entry name" value="p450"/>
    <property type="match status" value="1"/>
</dbReference>
<feature type="binding site" description="axial binding residue" evidence="8">
    <location>
        <position position="433"/>
    </location>
    <ligand>
        <name>heme</name>
        <dbReference type="ChEBI" id="CHEBI:30413"/>
    </ligand>
    <ligandPart>
        <name>Fe</name>
        <dbReference type="ChEBI" id="CHEBI:18248"/>
    </ligandPart>
</feature>
<dbReference type="GO" id="GO:0016125">
    <property type="term" value="P:sterol metabolic process"/>
    <property type="evidence" value="ECO:0007669"/>
    <property type="project" value="TreeGrafter"/>
</dbReference>
<keyword evidence="7 9" id="KW-0503">Monooxygenase</keyword>
<keyword evidence="5 9" id="KW-0560">Oxidoreductase</keyword>
<dbReference type="InterPro" id="IPR001128">
    <property type="entry name" value="Cyt_P450"/>
</dbReference>
<evidence type="ECO:0000256" key="3">
    <source>
        <dbReference type="ARBA" id="ARBA00022617"/>
    </source>
</evidence>
<accession>A0A073B0H3</accession>
<dbReference type="EMBL" id="JNVU01000012">
    <property type="protein sequence ID" value="KEI45518.1"/>
    <property type="molecule type" value="Genomic_DNA"/>
</dbReference>
<organism evidence="10 11">
    <name type="scientific">Saccharopolyspora rectivirgula</name>
    <dbReference type="NCBI Taxonomy" id="28042"/>
    <lineage>
        <taxon>Bacteria</taxon>
        <taxon>Bacillati</taxon>
        <taxon>Actinomycetota</taxon>
        <taxon>Actinomycetes</taxon>
        <taxon>Pseudonocardiales</taxon>
        <taxon>Pseudonocardiaceae</taxon>
        <taxon>Saccharopolyspora</taxon>
    </lineage>
</organism>
<evidence type="ECO:0000256" key="6">
    <source>
        <dbReference type="ARBA" id="ARBA00023004"/>
    </source>
</evidence>
<dbReference type="PANTHER" id="PTHR24286:SF24">
    <property type="entry name" value="LANOSTEROL 14-ALPHA DEMETHYLASE"/>
    <property type="match status" value="1"/>
</dbReference>
<comment type="caution">
    <text evidence="10">The sequence shown here is derived from an EMBL/GenBank/DDBJ whole genome shotgun (WGS) entry which is preliminary data.</text>
</comment>
<dbReference type="GO" id="GO:0005506">
    <property type="term" value="F:iron ion binding"/>
    <property type="evidence" value="ECO:0007669"/>
    <property type="project" value="InterPro"/>
</dbReference>
<reference evidence="10 11" key="1">
    <citation type="submission" date="2014-06" db="EMBL/GenBank/DDBJ databases">
        <title>Saccharopolyspora rectivirgula DSM-43113 Genome sequencing.</title>
        <authorList>
            <person name="Barrera C."/>
            <person name="Millon L."/>
            <person name="Rognon B."/>
            <person name="Zaugg C."/>
            <person name="Monod M."/>
        </authorList>
    </citation>
    <scope>NUCLEOTIDE SEQUENCE [LARGE SCALE GENOMIC DNA]</scope>
    <source>
        <strain evidence="10 11">DSM 43113</strain>
    </source>
</reference>
<proteinExistence type="inferred from homology"/>
<evidence type="ECO:0000256" key="8">
    <source>
        <dbReference type="PIRSR" id="PIRSR602403-1"/>
    </source>
</evidence>
<dbReference type="InterPro" id="IPR036396">
    <property type="entry name" value="Cyt_P450_sf"/>
</dbReference>
<keyword evidence="11" id="KW-1185">Reference proteome</keyword>
<dbReference type="PANTHER" id="PTHR24286">
    <property type="entry name" value="CYTOCHROME P450 26"/>
    <property type="match status" value="1"/>
</dbReference>
<evidence type="ECO:0000256" key="9">
    <source>
        <dbReference type="RuleBase" id="RU000461"/>
    </source>
</evidence>
<evidence type="ECO:0000313" key="11">
    <source>
        <dbReference type="Proteomes" id="UP000031419"/>
    </source>
</evidence>
<dbReference type="PROSITE" id="PS00086">
    <property type="entry name" value="CYTOCHROME_P450"/>
    <property type="match status" value="1"/>
</dbReference>
<sequence length="485" mass="55081">MVNLLDRTAQAARQRLSSVIAAPAPRPVDNALWKLSRRGQVTALAEPPAGSGLRPVLGDYGLPLVGHLIDYIRFGTDYARERHQRFGPVSWMGAFGTKIVNISGPEATQVAFANKGKVFSQEGWVFLIDQFFRRGLMLLDFEEHLSHRRIMQEAFTRDRLTGYVDQFVPEIRRKVPAWGTGGRVRLYWALKRLTLDVATRVFMGLESGPEAERINQSFVATVRAATSMVRRPIPGTRWRAGVQGREYLEQYFASKLPAKRARGGDDLFAALCEVTTKEGERFSDEDIINHMIFLMMAAHDTATITSAATAYLLAKHPEWQERAREESRELGREPLDIHGLERLETLDMIIKEALRMCAPVPSLMRKTVRDTEVAGYYIPANTVVGISPVVNHYLPEYWTNPDTFDPLRFSEERREDKSHRFAWVPFGGGAHKCIGMHFGTFEVKAILHEMLLNYRWRVADGYQVRWDNTSLPVPVDGLPVQLLRC</sequence>
<evidence type="ECO:0000313" key="10">
    <source>
        <dbReference type="EMBL" id="KEI45518.1"/>
    </source>
</evidence>
<dbReference type="PRINTS" id="PR00465">
    <property type="entry name" value="EP450IV"/>
</dbReference>
<dbReference type="eggNOG" id="COG2124">
    <property type="taxonomic scope" value="Bacteria"/>
</dbReference>
<dbReference type="InterPro" id="IPR017972">
    <property type="entry name" value="Cyt_P450_CS"/>
</dbReference>
<dbReference type="GO" id="GO:0004497">
    <property type="term" value="F:monooxygenase activity"/>
    <property type="evidence" value="ECO:0007669"/>
    <property type="project" value="UniProtKB-KW"/>
</dbReference>
<evidence type="ECO:0000256" key="1">
    <source>
        <dbReference type="ARBA" id="ARBA00001971"/>
    </source>
</evidence>
<gene>
    <name evidence="10" type="ORF">GU90_03480</name>
</gene>
<dbReference type="InterPro" id="IPR002403">
    <property type="entry name" value="Cyt_P450_E_grp-IV"/>
</dbReference>
<evidence type="ECO:0000256" key="4">
    <source>
        <dbReference type="ARBA" id="ARBA00022723"/>
    </source>
</evidence>
<evidence type="ECO:0000256" key="7">
    <source>
        <dbReference type="ARBA" id="ARBA00023033"/>
    </source>
</evidence>